<feature type="region of interest" description="Disordered" evidence="1">
    <location>
        <begin position="1"/>
        <end position="51"/>
    </location>
</feature>
<organism evidence="2 3">
    <name type="scientific">Colletotrichum tamarilloi</name>
    <dbReference type="NCBI Taxonomy" id="1209934"/>
    <lineage>
        <taxon>Eukaryota</taxon>
        <taxon>Fungi</taxon>
        <taxon>Dikarya</taxon>
        <taxon>Ascomycota</taxon>
        <taxon>Pezizomycotina</taxon>
        <taxon>Sordariomycetes</taxon>
        <taxon>Hypocreomycetidae</taxon>
        <taxon>Glomerellales</taxon>
        <taxon>Glomerellaceae</taxon>
        <taxon>Colletotrichum</taxon>
        <taxon>Colletotrichum acutatum species complex</taxon>
    </lineage>
</organism>
<comment type="caution">
    <text evidence="2">The sequence shown here is derived from an EMBL/GenBank/DDBJ whole genome shotgun (WGS) entry which is preliminary data.</text>
</comment>
<gene>
    <name evidence="2" type="ORF">CTAM01_11351</name>
</gene>
<protein>
    <submittedName>
        <fullName evidence="2">Uncharacterized protein</fullName>
    </submittedName>
</protein>
<evidence type="ECO:0000313" key="3">
    <source>
        <dbReference type="Proteomes" id="UP001227543"/>
    </source>
</evidence>
<keyword evidence="3" id="KW-1185">Reference proteome</keyword>
<name>A0ABQ9QXN2_9PEZI</name>
<proteinExistence type="predicted"/>
<dbReference type="EMBL" id="MLFU01000060">
    <property type="protein sequence ID" value="KAK1488870.1"/>
    <property type="molecule type" value="Genomic_DNA"/>
</dbReference>
<dbReference type="Proteomes" id="UP001227543">
    <property type="component" value="Unassembled WGS sequence"/>
</dbReference>
<dbReference type="GeneID" id="85411600"/>
<evidence type="ECO:0000256" key="1">
    <source>
        <dbReference type="SAM" id="MobiDB-lite"/>
    </source>
</evidence>
<reference evidence="2 3" key="1">
    <citation type="submission" date="2016-10" db="EMBL/GenBank/DDBJ databases">
        <title>The genome sequence of Colletotrichum fioriniae PJ7.</title>
        <authorList>
            <person name="Baroncelli R."/>
        </authorList>
    </citation>
    <scope>NUCLEOTIDE SEQUENCE [LARGE SCALE GENOMIC DNA]</scope>
    <source>
        <strain evidence="2 3">Tom-12</strain>
    </source>
</reference>
<sequence>MGKLPRRRRPERSTAEVGRNGWPQWSAAMVGRNGRRRPSTAEVLNFDGDVE</sequence>
<feature type="non-terminal residue" evidence="2">
    <location>
        <position position="51"/>
    </location>
</feature>
<dbReference type="RefSeq" id="XP_060377932.1">
    <property type="nucleotide sequence ID" value="XM_060527362.1"/>
</dbReference>
<feature type="compositionally biased region" description="Basic residues" evidence="1">
    <location>
        <begin position="1"/>
        <end position="10"/>
    </location>
</feature>
<evidence type="ECO:0000313" key="2">
    <source>
        <dbReference type="EMBL" id="KAK1488870.1"/>
    </source>
</evidence>
<accession>A0ABQ9QXN2</accession>